<dbReference type="GeneID" id="63713114"/>
<dbReference type="EMBL" id="LAYC01000001">
    <property type="protein sequence ID" value="KYK59341.1"/>
    <property type="molecule type" value="Genomic_DNA"/>
</dbReference>
<gene>
    <name evidence="2" type="ORF">DCS_00471</name>
</gene>
<accession>A0A151GQK5</accession>
<proteinExistence type="predicted"/>
<dbReference type="RefSeq" id="XP_040658693.1">
    <property type="nucleotide sequence ID" value="XM_040797810.1"/>
</dbReference>
<organism evidence="2 3">
    <name type="scientific">Drechmeria coniospora</name>
    <name type="common">Nematophagous fungus</name>
    <name type="synonym">Meria coniospora</name>
    <dbReference type="NCBI Taxonomy" id="98403"/>
    <lineage>
        <taxon>Eukaryota</taxon>
        <taxon>Fungi</taxon>
        <taxon>Dikarya</taxon>
        <taxon>Ascomycota</taxon>
        <taxon>Pezizomycotina</taxon>
        <taxon>Sordariomycetes</taxon>
        <taxon>Hypocreomycetidae</taxon>
        <taxon>Hypocreales</taxon>
        <taxon>Ophiocordycipitaceae</taxon>
        <taxon>Drechmeria</taxon>
    </lineage>
</organism>
<dbReference type="AlphaFoldDB" id="A0A151GQK5"/>
<dbReference type="STRING" id="98403.A0A151GQK5"/>
<dbReference type="InParanoid" id="A0A151GQK5"/>
<protein>
    <submittedName>
        <fullName evidence="2">Uncharacterized protein</fullName>
    </submittedName>
</protein>
<comment type="caution">
    <text evidence="2">The sequence shown here is derived from an EMBL/GenBank/DDBJ whole genome shotgun (WGS) entry which is preliminary data.</text>
</comment>
<keyword evidence="3" id="KW-1185">Reference proteome</keyword>
<dbReference type="Proteomes" id="UP000076580">
    <property type="component" value="Chromosome 01"/>
</dbReference>
<evidence type="ECO:0000313" key="3">
    <source>
        <dbReference type="Proteomes" id="UP000076580"/>
    </source>
</evidence>
<evidence type="ECO:0000256" key="1">
    <source>
        <dbReference type="SAM" id="MobiDB-lite"/>
    </source>
</evidence>
<feature type="compositionally biased region" description="Polar residues" evidence="1">
    <location>
        <begin position="264"/>
        <end position="279"/>
    </location>
</feature>
<feature type="region of interest" description="Disordered" evidence="1">
    <location>
        <begin position="181"/>
        <end position="323"/>
    </location>
</feature>
<sequence length="323" mass="35729">MPTADQLVHEQLERGQGANRYESQTYTAGPPEPVAYLTMGMEFAKASSTFLDAIGSVSVLGRKLSDLIVHDEVERIFHLQNQLSGEQKRREPNYLPPILGHSGQAIQGVGFSTTEVTRFPMIIQEQLTFIGPDGYARPHTLRLGLGKEGSFFFVIMLLNKQHRNSYPQTLNLAATSYHAPPSPRTALARAPSSAHFNPVRNRLGESFSQGRSPLSLQDQRNRPTGNAGMGGQTHAAATAYGPSTDRNAYQGPSPGQPFRDVGRSETSCSVGQMLSQNYQLPPIRRHSENEAFQGQQGRPRDDRYCRVDIRGLIDKPEESDEPR</sequence>
<evidence type="ECO:0000313" key="2">
    <source>
        <dbReference type="EMBL" id="KYK59341.1"/>
    </source>
</evidence>
<feature type="compositionally biased region" description="Polar residues" evidence="1">
    <location>
        <begin position="206"/>
        <end position="224"/>
    </location>
</feature>
<feature type="compositionally biased region" description="Basic and acidic residues" evidence="1">
    <location>
        <begin position="298"/>
        <end position="323"/>
    </location>
</feature>
<reference evidence="2 3" key="1">
    <citation type="journal article" date="2016" name="Sci. Rep.">
        <title>Insights into Adaptations to a Near-Obligate Nematode Endoparasitic Lifestyle from the Finished Genome of Drechmeria coniospora.</title>
        <authorList>
            <person name="Zhang L."/>
            <person name="Zhou Z."/>
            <person name="Guo Q."/>
            <person name="Fokkens L."/>
            <person name="Miskei M."/>
            <person name="Pocsi I."/>
            <person name="Zhang W."/>
            <person name="Chen M."/>
            <person name="Wang L."/>
            <person name="Sun Y."/>
            <person name="Donzelli B.G."/>
            <person name="Gibson D.M."/>
            <person name="Nelson D.R."/>
            <person name="Luo J.G."/>
            <person name="Rep M."/>
            <person name="Liu H."/>
            <person name="Yang S."/>
            <person name="Wang J."/>
            <person name="Krasnoff S.B."/>
            <person name="Xu Y."/>
            <person name="Molnar I."/>
            <person name="Lin M."/>
        </authorList>
    </citation>
    <scope>NUCLEOTIDE SEQUENCE [LARGE SCALE GENOMIC DNA]</scope>
    <source>
        <strain evidence="2 3">ARSEF 6962</strain>
    </source>
</reference>
<name>A0A151GQK5_DRECN</name>